<accession>A0A538TSD8</accession>
<dbReference type="PANTHER" id="PTHR43065:SF42">
    <property type="entry name" value="TWO-COMPONENT SENSOR PPRA"/>
    <property type="match status" value="1"/>
</dbReference>
<evidence type="ECO:0000259" key="6">
    <source>
        <dbReference type="PROSITE" id="PS50110"/>
    </source>
</evidence>
<dbReference type="SUPFAM" id="SSF52172">
    <property type="entry name" value="CheY-like"/>
    <property type="match status" value="1"/>
</dbReference>
<dbReference type="SMART" id="SM00091">
    <property type="entry name" value="PAS"/>
    <property type="match status" value="4"/>
</dbReference>
<dbReference type="InterPro" id="IPR001789">
    <property type="entry name" value="Sig_transdc_resp-reg_receiver"/>
</dbReference>
<comment type="catalytic activity">
    <reaction evidence="1">
        <text>ATP + protein L-histidine = ADP + protein N-phospho-L-histidine.</text>
        <dbReference type="EC" id="2.7.13.3"/>
    </reaction>
</comment>
<dbReference type="EC" id="2.7.13.3" evidence="2"/>
<dbReference type="Proteomes" id="UP000317366">
    <property type="component" value="Unassembled WGS sequence"/>
</dbReference>
<sequence length="1073" mass="116540">MTRDPLQRSNLDKLLEAIPRILKSSSLEGSITEALDLLRHGAGADAAVVFLADGDAPLREQWALNNPQIKTSLRPRLKVEALEAIRKGGPHLTTSDCTKPDGRATKTVLLSTESGPLGAVALIWSSAQVPSDPKTISWIVAVIEMVASKTIAWGEISKLRLQAERDKRWFKTLDDHLRVLDRERQKFAAVVNQTDTFVFVADEARIIRWNNRAMSVLLPSGGEGSSWVGKPCSEVCSRLGQRTRGADSCDCPIRHALEMNEVSHQELRVEIQGRSGVLYLTALPIKGLDGKPHEAMVLVQDLTGLETLRQSEIRTSVLFERNAEAILMADPETHRILLANPAAQRILGYSPQELQQLSLQSLHSASDWERLGGFYGAAAEGEAPSRLECRVLTREGKERIALVSSTRVELEGKNVDLVHLVDVTSSRLAEQALGESEARQGAMIEAALDAIIFMDHAGRILEFNPAAERIFGYKREDVLGREMAELIIPPGLREGHRRGMERYLATGEAHVLGRRIEITGMRADGSEFPVELAIARISSNVPPVFTGFIRDITERKKAEQELRGTQERLRMVVSGSPIVLFATDRHGILTLSEGKGLERLGRREGESVGKSVYELYADYPDVIAGIERCLAGEEFTASVDLGGVSFESYYAPVRDRDGQVVGLIGVATDITERKSLEMQLRHAQKMEAVGRLAGGVAHDFNNLLTVIKGHSEVLLARLAPGEPLRNSAEEIQKAGARGVLLTRQLLAFSRKDVATFEVLDVPEVIRGMEGMLQRLLGDDVRLVTKTGGTALSVRADRGQIEQVLANLAVNARDAMPHGGELHIEVGECQVTADDPKQARDLAPGPYVLLAVSDQGTGMGAEVLSHLFEPFFTTKDQGKGTGLGLSVVYGIVRQTGGDILVESEVGRGSTFRILLPWSGGPSTSGDAGGAPVEAGSATKGQATVLLAEDEEAVRALARDMLQYLGYEVLEASSGDEAIRVFERHRDAIRAIVTDIVMPGMSGVDLARHLVSLKPSLKVLLVSGYTKDSLADGFEEDGFAFLQKPYMLEEIRRGLADLLAGSLAGDAGAPPSRRG</sequence>
<feature type="domain" description="Response regulatory" evidence="6">
    <location>
        <begin position="942"/>
        <end position="1057"/>
    </location>
</feature>
<dbReference type="InterPro" id="IPR035965">
    <property type="entry name" value="PAS-like_dom_sf"/>
</dbReference>
<feature type="modified residue" description="4-aspartylphosphate" evidence="4">
    <location>
        <position position="993"/>
    </location>
</feature>
<dbReference type="Proteomes" id="UP000319829">
    <property type="component" value="Unassembled WGS sequence"/>
</dbReference>
<dbReference type="Pfam" id="PF13426">
    <property type="entry name" value="PAS_9"/>
    <property type="match status" value="2"/>
</dbReference>
<dbReference type="PRINTS" id="PR00344">
    <property type="entry name" value="BCTRLSENSOR"/>
</dbReference>
<dbReference type="InterPro" id="IPR001610">
    <property type="entry name" value="PAC"/>
</dbReference>
<dbReference type="SMART" id="SM00086">
    <property type="entry name" value="PAC"/>
    <property type="match status" value="4"/>
</dbReference>
<evidence type="ECO:0000256" key="1">
    <source>
        <dbReference type="ARBA" id="ARBA00000085"/>
    </source>
</evidence>
<organism evidence="10 11">
    <name type="scientific">Eiseniibacteriota bacterium</name>
    <dbReference type="NCBI Taxonomy" id="2212470"/>
    <lineage>
        <taxon>Bacteria</taxon>
        <taxon>Candidatus Eiseniibacteriota</taxon>
    </lineage>
</organism>
<dbReference type="SMART" id="SM00388">
    <property type="entry name" value="HisKA"/>
    <property type="match status" value="1"/>
</dbReference>
<dbReference type="CDD" id="cd00130">
    <property type="entry name" value="PAS"/>
    <property type="match status" value="3"/>
</dbReference>
<gene>
    <name evidence="9" type="ORF">E6K74_00535</name>
    <name evidence="10" type="ORF">E6K77_01030</name>
</gene>
<dbReference type="PANTHER" id="PTHR43065">
    <property type="entry name" value="SENSOR HISTIDINE KINASE"/>
    <property type="match status" value="1"/>
</dbReference>
<evidence type="ECO:0000313" key="10">
    <source>
        <dbReference type="EMBL" id="TMQ66540.1"/>
    </source>
</evidence>
<feature type="domain" description="PAS" evidence="7">
    <location>
        <begin position="436"/>
        <end position="507"/>
    </location>
</feature>
<dbReference type="InterPro" id="IPR005467">
    <property type="entry name" value="His_kinase_dom"/>
</dbReference>
<dbReference type="InterPro" id="IPR003661">
    <property type="entry name" value="HisK_dim/P_dom"/>
</dbReference>
<feature type="domain" description="PAC" evidence="8">
    <location>
        <begin position="631"/>
        <end position="682"/>
    </location>
</feature>
<dbReference type="InterPro" id="IPR013656">
    <property type="entry name" value="PAS_4"/>
</dbReference>
<evidence type="ECO:0000256" key="2">
    <source>
        <dbReference type="ARBA" id="ARBA00012438"/>
    </source>
</evidence>
<comment type="caution">
    <text evidence="10">The sequence shown here is derived from an EMBL/GenBank/DDBJ whole genome shotgun (WGS) entry which is preliminary data.</text>
</comment>
<evidence type="ECO:0000256" key="3">
    <source>
        <dbReference type="ARBA" id="ARBA00022553"/>
    </source>
</evidence>
<evidence type="ECO:0000313" key="12">
    <source>
        <dbReference type="Proteomes" id="UP000319829"/>
    </source>
</evidence>
<dbReference type="Gene3D" id="3.30.450.20">
    <property type="entry name" value="PAS domain"/>
    <property type="match status" value="4"/>
</dbReference>
<feature type="domain" description="PAC" evidence="8">
    <location>
        <begin position="514"/>
        <end position="564"/>
    </location>
</feature>
<dbReference type="InterPro" id="IPR003594">
    <property type="entry name" value="HATPase_dom"/>
</dbReference>
<dbReference type="AlphaFoldDB" id="A0A538TSD8"/>
<dbReference type="GO" id="GO:0000155">
    <property type="term" value="F:phosphorelay sensor kinase activity"/>
    <property type="evidence" value="ECO:0007669"/>
    <property type="project" value="InterPro"/>
</dbReference>
<dbReference type="Gene3D" id="3.40.50.2300">
    <property type="match status" value="1"/>
</dbReference>
<dbReference type="CDD" id="cd00082">
    <property type="entry name" value="HisKA"/>
    <property type="match status" value="1"/>
</dbReference>
<dbReference type="InterPro" id="IPR000014">
    <property type="entry name" value="PAS"/>
</dbReference>
<dbReference type="InterPro" id="IPR011006">
    <property type="entry name" value="CheY-like_superfamily"/>
</dbReference>
<evidence type="ECO:0000313" key="11">
    <source>
        <dbReference type="Proteomes" id="UP000317366"/>
    </source>
</evidence>
<dbReference type="InterPro" id="IPR004358">
    <property type="entry name" value="Sig_transdc_His_kin-like_C"/>
</dbReference>
<dbReference type="EMBL" id="VBOU01000003">
    <property type="protein sequence ID" value="TMQ56199.1"/>
    <property type="molecule type" value="Genomic_DNA"/>
</dbReference>
<dbReference type="PROSITE" id="PS50113">
    <property type="entry name" value="PAC"/>
    <property type="match status" value="2"/>
</dbReference>
<dbReference type="InterPro" id="IPR036890">
    <property type="entry name" value="HATPase_C_sf"/>
</dbReference>
<name>A0A538TSD8_UNCEI</name>
<dbReference type="SUPFAM" id="SSF55785">
    <property type="entry name" value="PYP-like sensor domain (PAS domain)"/>
    <property type="match status" value="4"/>
</dbReference>
<dbReference type="InterPro" id="IPR036097">
    <property type="entry name" value="HisK_dim/P_sf"/>
</dbReference>
<protein>
    <recommendedName>
        <fullName evidence="2">histidine kinase</fullName>
        <ecNumber evidence="2">2.7.13.3</ecNumber>
    </recommendedName>
</protein>
<dbReference type="PROSITE" id="PS50109">
    <property type="entry name" value="HIS_KIN"/>
    <property type="match status" value="1"/>
</dbReference>
<proteinExistence type="predicted"/>
<feature type="domain" description="PAS" evidence="7">
    <location>
        <begin position="565"/>
        <end position="616"/>
    </location>
</feature>
<evidence type="ECO:0000256" key="4">
    <source>
        <dbReference type="PROSITE-ProRule" id="PRU00169"/>
    </source>
</evidence>
<evidence type="ECO:0000259" key="8">
    <source>
        <dbReference type="PROSITE" id="PS50113"/>
    </source>
</evidence>
<dbReference type="EMBL" id="VBOX01000007">
    <property type="protein sequence ID" value="TMQ66540.1"/>
    <property type="molecule type" value="Genomic_DNA"/>
</dbReference>
<evidence type="ECO:0000313" key="9">
    <source>
        <dbReference type="EMBL" id="TMQ56199.1"/>
    </source>
</evidence>
<dbReference type="SMART" id="SM00387">
    <property type="entry name" value="HATPase_c"/>
    <property type="match status" value="1"/>
</dbReference>
<dbReference type="Gene3D" id="1.10.287.130">
    <property type="match status" value="1"/>
</dbReference>
<dbReference type="PROSITE" id="PS50110">
    <property type="entry name" value="RESPONSE_REGULATORY"/>
    <property type="match status" value="1"/>
</dbReference>
<dbReference type="SMART" id="SM00448">
    <property type="entry name" value="REC"/>
    <property type="match status" value="1"/>
</dbReference>
<dbReference type="Pfam" id="PF00072">
    <property type="entry name" value="Response_reg"/>
    <property type="match status" value="1"/>
</dbReference>
<feature type="domain" description="PAS" evidence="7">
    <location>
        <begin position="311"/>
        <end position="354"/>
    </location>
</feature>
<dbReference type="NCBIfam" id="TIGR00229">
    <property type="entry name" value="sensory_box"/>
    <property type="match status" value="2"/>
</dbReference>
<dbReference type="SUPFAM" id="SSF47384">
    <property type="entry name" value="Homodimeric domain of signal transducing histidine kinase"/>
    <property type="match status" value="1"/>
</dbReference>
<dbReference type="Pfam" id="PF08448">
    <property type="entry name" value="PAS_4"/>
    <property type="match status" value="2"/>
</dbReference>
<dbReference type="Pfam" id="PF02518">
    <property type="entry name" value="HATPase_c"/>
    <property type="match status" value="1"/>
</dbReference>
<reference evidence="11 12" key="1">
    <citation type="journal article" date="2019" name="Nat. Microbiol.">
        <title>Mediterranean grassland soil C-N compound turnover is dependent on rainfall and depth, and is mediated by genomically divergent microorganisms.</title>
        <authorList>
            <person name="Diamond S."/>
            <person name="Andeer P.F."/>
            <person name="Li Z."/>
            <person name="Crits-Christoph A."/>
            <person name="Burstein D."/>
            <person name="Anantharaman K."/>
            <person name="Lane K.R."/>
            <person name="Thomas B.C."/>
            <person name="Pan C."/>
            <person name="Northen T.R."/>
            <person name="Banfield J.F."/>
        </authorList>
    </citation>
    <scope>NUCLEOTIDE SEQUENCE [LARGE SCALE GENOMIC DNA]</scope>
    <source>
        <strain evidence="9">WS_4</strain>
        <strain evidence="10">WS_7</strain>
    </source>
</reference>
<feature type="domain" description="Histidine kinase" evidence="5">
    <location>
        <begin position="695"/>
        <end position="918"/>
    </location>
</feature>
<evidence type="ECO:0000259" key="7">
    <source>
        <dbReference type="PROSITE" id="PS50112"/>
    </source>
</evidence>
<dbReference type="Pfam" id="PF00512">
    <property type="entry name" value="HisKA"/>
    <property type="match status" value="1"/>
</dbReference>
<dbReference type="PROSITE" id="PS50112">
    <property type="entry name" value="PAS"/>
    <property type="match status" value="3"/>
</dbReference>
<keyword evidence="3 4" id="KW-0597">Phosphoprotein</keyword>
<dbReference type="InterPro" id="IPR000700">
    <property type="entry name" value="PAS-assoc_C"/>
</dbReference>
<dbReference type="Gene3D" id="3.30.565.10">
    <property type="entry name" value="Histidine kinase-like ATPase, C-terminal domain"/>
    <property type="match status" value="1"/>
</dbReference>
<evidence type="ECO:0000259" key="5">
    <source>
        <dbReference type="PROSITE" id="PS50109"/>
    </source>
</evidence>
<dbReference type="SUPFAM" id="SSF55874">
    <property type="entry name" value="ATPase domain of HSP90 chaperone/DNA topoisomerase II/histidine kinase"/>
    <property type="match status" value="1"/>
</dbReference>